<accession>A0A8H6IG20</accession>
<evidence type="ECO:0000313" key="2">
    <source>
        <dbReference type="Proteomes" id="UP000521943"/>
    </source>
</evidence>
<sequence length="519" mass="59395">MSSTALPMEHTSTLPQELIDNIVDYFPDDQETQKRLSRVNRSWSQRTRHNLFQTVSFELGGPNCARLNEVLQTNPSLYQHIQTMRIDHDRRYSLASSSFLGVIDPKQLVNVREISVHGDKESNLNWVTLPAGLRSALYDLLAKPDLTTLALMDIRDIDVSFIGRNLRLKELTLYGVNHTLSSSPSTSSDGPPAIHLTDEKYSLRSLSVGQCGDALQCLRAAATIVPQPVLLRVRSWSYDDKMEMALQTFSRNVETYEIMCVPTGTLTGTIGLPLHSGVLDFVRLPKLKTLTFNLHLGQLPVLLSGPSPTIPSPLVQQIARLRSANCLESINILVDLDDTLDHWTPSDIEQLLRFFFYTVSFFRSWQGLDNILGDKVAFSELKKVRIWLKIPTHAAPSKQQLDARVLVFNASVMPILSRRPFEYRNPKLKCHNMDYELQMRRIEWFKGHQPGLPESQYYIQEPPHISPYFLNTRSNHWPFLHHLVERIRIFPTFTAPSTIQPFTMYILCWLMSHRLPPQV</sequence>
<organism evidence="1 2">
    <name type="scientific">Ephemerocybe angulata</name>
    <dbReference type="NCBI Taxonomy" id="980116"/>
    <lineage>
        <taxon>Eukaryota</taxon>
        <taxon>Fungi</taxon>
        <taxon>Dikarya</taxon>
        <taxon>Basidiomycota</taxon>
        <taxon>Agaricomycotina</taxon>
        <taxon>Agaricomycetes</taxon>
        <taxon>Agaricomycetidae</taxon>
        <taxon>Agaricales</taxon>
        <taxon>Agaricineae</taxon>
        <taxon>Psathyrellaceae</taxon>
        <taxon>Ephemerocybe</taxon>
    </lineage>
</organism>
<gene>
    <name evidence="1" type="ORF">DFP72DRAFT_1040523</name>
</gene>
<keyword evidence="2" id="KW-1185">Reference proteome</keyword>
<evidence type="ECO:0008006" key="3">
    <source>
        <dbReference type="Google" id="ProtNLM"/>
    </source>
</evidence>
<dbReference type="OrthoDB" id="2921803at2759"/>
<comment type="caution">
    <text evidence="1">The sequence shown here is derived from an EMBL/GenBank/DDBJ whole genome shotgun (WGS) entry which is preliminary data.</text>
</comment>
<dbReference type="EMBL" id="JACGCI010000005">
    <property type="protein sequence ID" value="KAF6763784.1"/>
    <property type="molecule type" value="Genomic_DNA"/>
</dbReference>
<dbReference type="Proteomes" id="UP000521943">
    <property type="component" value="Unassembled WGS sequence"/>
</dbReference>
<evidence type="ECO:0000313" key="1">
    <source>
        <dbReference type="EMBL" id="KAF6763784.1"/>
    </source>
</evidence>
<dbReference type="AlphaFoldDB" id="A0A8H6IG20"/>
<proteinExistence type="predicted"/>
<name>A0A8H6IG20_9AGAR</name>
<reference evidence="1 2" key="1">
    <citation type="submission" date="2020-07" db="EMBL/GenBank/DDBJ databases">
        <title>Comparative genomics of pyrophilous fungi reveals a link between fire events and developmental genes.</title>
        <authorList>
            <consortium name="DOE Joint Genome Institute"/>
            <person name="Steindorff A.S."/>
            <person name="Carver A."/>
            <person name="Calhoun S."/>
            <person name="Stillman K."/>
            <person name="Liu H."/>
            <person name="Lipzen A."/>
            <person name="Pangilinan J."/>
            <person name="Labutti K."/>
            <person name="Bruns T.D."/>
            <person name="Grigoriev I.V."/>
        </authorList>
    </citation>
    <scope>NUCLEOTIDE SEQUENCE [LARGE SCALE GENOMIC DNA]</scope>
    <source>
        <strain evidence="1 2">CBS 144469</strain>
    </source>
</reference>
<protein>
    <recommendedName>
        <fullName evidence="3">F-box domain-containing protein</fullName>
    </recommendedName>
</protein>